<evidence type="ECO:0000256" key="1">
    <source>
        <dbReference type="SAM" id="MobiDB-lite"/>
    </source>
</evidence>
<sequence length="97" mass="10404">MRYLVKLARFGIVTAVSFFVMVVIAFFMVQVVSAISNLVLPILYATLYADADPFAILAITMGLSVISVSAVMIGLSSIADPDPSPDSTEKDSTEKNQ</sequence>
<comment type="caution">
    <text evidence="3">The sequence shown here is derived from an EMBL/GenBank/DDBJ whole genome shotgun (WGS) entry which is preliminary data.</text>
</comment>
<proteinExistence type="predicted"/>
<organism evidence="3 4">
    <name type="scientific">Candidatus Terrybacteria bacterium RIFCSPHIGHO2_01_FULL_43_35</name>
    <dbReference type="NCBI Taxonomy" id="1802361"/>
    <lineage>
        <taxon>Bacteria</taxon>
        <taxon>Candidatus Terryibacteriota</taxon>
    </lineage>
</organism>
<protein>
    <submittedName>
        <fullName evidence="3">Uncharacterized protein</fullName>
    </submittedName>
</protein>
<feature type="region of interest" description="Disordered" evidence="1">
    <location>
        <begin position="77"/>
        <end position="97"/>
    </location>
</feature>
<dbReference type="AlphaFoldDB" id="A0A1G2PG44"/>
<feature type="compositionally biased region" description="Basic and acidic residues" evidence="1">
    <location>
        <begin position="87"/>
        <end position="97"/>
    </location>
</feature>
<feature type="transmembrane region" description="Helical" evidence="2">
    <location>
        <begin position="55"/>
        <end position="75"/>
    </location>
</feature>
<accession>A0A1G2PG44</accession>
<keyword evidence="2" id="KW-0472">Membrane</keyword>
<evidence type="ECO:0000313" key="4">
    <source>
        <dbReference type="Proteomes" id="UP000178869"/>
    </source>
</evidence>
<dbReference type="Proteomes" id="UP000178869">
    <property type="component" value="Unassembled WGS sequence"/>
</dbReference>
<evidence type="ECO:0000313" key="3">
    <source>
        <dbReference type="EMBL" id="OHA46601.1"/>
    </source>
</evidence>
<evidence type="ECO:0000256" key="2">
    <source>
        <dbReference type="SAM" id="Phobius"/>
    </source>
</evidence>
<name>A0A1G2PG44_9BACT</name>
<keyword evidence="2" id="KW-1133">Transmembrane helix</keyword>
<dbReference type="EMBL" id="MHSR01000013">
    <property type="protein sequence ID" value="OHA46601.1"/>
    <property type="molecule type" value="Genomic_DNA"/>
</dbReference>
<feature type="transmembrane region" description="Helical" evidence="2">
    <location>
        <begin position="12"/>
        <end position="35"/>
    </location>
</feature>
<reference evidence="3 4" key="1">
    <citation type="journal article" date="2016" name="Nat. Commun.">
        <title>Thousands of microbial genomes shed light on interconnected biogeochemical processes in an aquifer system.</title>
        <authorList>
            <person name="Anantharaman K."/>
            <person name="Brown C.T."/>
            <person name="Hug L.A."/>
            <person name="Sharon I."/>
            <person name="Castelle C.J."/>
            <person name="Probst A.J."/>
            <person name="Thomas B.C."/>
            <person name="Singh A."/>
            <person name="Wilkins M.J."/>
            <person name="Karaoz U."/>
            <person name="Brodie E.L."/>
            <person name="Williams K.H."/>
            <person name="Hubbard S.S."/>
            <person name="Banfield J.F."/>
        </authorList>
    </citation>
    <scope>NUCLEOTIDE SEQUENCE [LARGE SCALE GENOMIC DNA]</scope>
</reference>
<keyword evidence="2" id="KW-0812">Transmembrane</keyword>
<gene>
    <name evidence="3" type="ORF">A2828_01700</name>
</gene>